<dbReference type="RefSeq" id="WP_379515704.1">
    <property type="nucleotide sequence ID" value="NZ_JBHSPA010000023.1"/>
</dbReference>
<organism evidence="2 3">
    <name type="scientific">Nonomuraea insulae</name>
    <dbReference type="NCBI Taxonomy" id="1616787"/>
    <lineage>
        <taxon>Bacteria</taxon>
        <taxon>Bacillati</taxon>
        <taxon>Actinomycetota</taxon>
        <taxon>Actinomycetes</taxon>
        <taxon>Streptosporangiales</taxon>
        <taxon>Streptosporangiaceae</taxon>
        <taxon>Nonomuraea</taxon>
    </lineage>
</organism>
<accession>A0ABW1CL09</accession>
<proteinExistence type="predicted"/>
<keyword evidence="3" id="KW-1185">Reference proteome</keyword>
<sequence length="159" mass="17975">MRLGIQISAATVRRILRSRHFAPASRHLDTSWRTFLRLQAKRLLACDFFHADTIFLKRLYVLFMMEVGTRRVHLMGVTCHPTGAWTAQQARNLLIDLGEQAASFRFLIRDRDAKFTAMFDELFAAVGVTVLKTRHERRGPTAMPSGGSGRCAPRSPTAC</sequence>
<gene>
    <name evidence="2" type="ORF">ACFPZ3_20235</name>
</gene>
<feature type="region of interest" description="Disordered" evidence="1">
    <location>
        <begin position="136"/>
        <end position="159"/>
    </location>
</feature>
<name>A0ABW1CL09_9ACTN</name>
<evidence type="ECO:0000313" key="2">
    <source>
        <dbReference type="EMBL" id="MFC5826202.1"/>
    </source>
</evidence>
<protein>
    <recommendedName>
        <fullName evidence="4">Integrase-like protein</fullName>
    </recommendedName>
</protein>
<dbReference type="Proteomes" id="UP001596058">
    <property type="component" value="Unassembled WGS sequence"/>
</dbReference>
<evidence type="ECO:0008006" key="4">
    <source>
        <dbReference type="Google" id="ProtNLM"/>
    </source>
</evidence>
<dbReference type="EMBL" id="JBHSPA010000023">
    <property type="protein sequence ID" value="MFC5826202.1"/>
    <property type="molecule type" value="Genomic_DNA"/>
</dbReference>
<reference evidence="3" key="1">
    <citation type="journal article" date="2019" name="Int. J. Syst. Evol. Microbiol.">
        <title>The Global Catalogue of Microorganisms (GCM) 10K type strain sequencing project: providing services to taxonomists for standard genome sequencing and annotation.</title>
        <authorList>
            <consortium name="The Broad Institute Genomics Platform"/>
            <consortium name="The Broad Institute Genome Sequencing Center for Infectious Disease"/>
            <person name="Wu L."/>
            <person name="Ma J."/>
        </authorList>
    </citation>
    <scope>NUCLEOTIDE SEQUENCE [LARGE SCALE GENOMIC DNA]</scope>
    <source>
        <strain evidence="3">CCUG 53903</strain>
    </source>
</reference>
<evidence type="ECO:0000313" key="3">
    <source>
        <dbReference type="Proteomes" id="UP001596058"/>
    </source>
</evidence>
<evidence type="ECO:0000256" key="1">
    <source>
        <dbReference type="SAM" id="MobiDB-lite"/>
    </source>
</evidence>
<comment type="caution">
    <text evidence="2">The sequence shown here is derived from an EMBL/GenBank/DDBJ whole genome shotgun (WGS) entry which is preliminary data.</text>
</comment>